<dbReference type="PANTHER" id="PTHR21660">
    <property type="entry name" value="THIOESTERASE SUPERFAMILY MEMBER-RELATED"/>
    <property type="match status" value="1"/>
</dbReference>
<evidence type="ECO:0000259" key="3">
    <source>
        <dbReference type="Pfam" id="PF03061"/>
    </source>
</evidence>
<dbReference type="Pfam" id="PF03061">
    <property type="entry name" value="4HBT"/>
    <property type="match status" value="1"/>
</dbReference>
<accession>A0A2T0WWP5</accession>
<evidence type="ECO:0000313" key="5">
    <source>
        <dbReference type="Proteomes" id="UP000238392"/>
    </source>
</evidence>
<dbReference type="InterPro" id="IPR006683">
    <property type="entry name" value="Thioestr_dom"/>
</dbReference>
<sequence>MPDLSERGIVQVQNAPDERPVMNPLDHNTPMKPALSGLDSLRAVIAGDSPSPTIWAVMNFTMTHVEPGSVTLEGSPQEEHGNLIGMTHGGWYATLLDSAVGGAVNSTMDKGQKAVTLELKINIMRPIPVGVPVRAIGVADHVGRSTGVARAEIRGIEDGKLYANASTTMMVLT</sequence>
<dbReference type="NCBIfam" id="TIGR00369">
    <property type="entry name" value="unchar_dom_1"/>
    <property type="match status" value="1"/>
</dbReference>
<organism evidence="4 5">
    <name type="scientific">Donghicola tyrosinivorans</name>
    <dbReference type="NCBI Taxonomy" id="1652492"/>
    <lineage>
        <taxon>Bacteria</taxon>
        <taxon>Pseudomonadati</taxon>
        <taxon>Pseudomonadota</taxon>
        <taxon>Alphaproteobacteria</taxon>
        <taxon>Rhodobacterales</taxon>
        <taxon>Roseobacteraceae</taxon>
        <taxon>Donghicola</taxon>
    </lineage>
</organism>
<dbReference type="AlphaFoldDB" id="A0A2T0WWP5"/>
<dbReference type="GO" id="GO:0047617">
    <property type="term" value="F:fatty acyl-CoA hydrolase activity"/>
    <property type="evidence" value="ECO:0007669"/>
    <property type="project" value="InterPro"/>
</dbReference>
<dbReference type="InterPro" id="IPR039298">
    <property type="entry name" value="ACOT13"/>
</dbReference>
<gene>
    <name evidence="4" type="ORF">CLV74_104118</name>
</gene>
<dbReference type="Gene3D" id="3.10.129.10">
    <property type="entry name" value="Hotdog Thioesterase"/>
    <property type="match status" value="1"/>
</dbReference>
<dbReference type="InterPro" id="IPR029069">
    <property type="entry name" value="HotDog_dom_sf"/>
</dbReference>
<protein>
    <submittedName>
        <fullName evidence="4">Uncharacterized protein (TIGR00369 family)</fullName>
    </submittedName>
</protein>
<reference evidence="4 5" key="1">
    <citation type="submission" date="2018-03" db="EMBL/GenBank/DDBJ databases">
        <title>Genomic Encyclopedia of Archaeal and Bacterial Type Strains, Phase II (KMG-II): from individual species to whole genera.</title>
        <authorList>
            <person name="Goeker M."/>
        </authorList>
    </citation>
    <scope>NUCLEOTIDE SEQUENCE [LARGE SCALE GENOMIC DNA]</scope>
    <source>
        <strain evidence="4 5">DSM 100212</strain>
    </source>
</reference>
<comment type="similarity">
    <text evidence="1">Belongs to the thioesterase PaaI family.</text>
</comment>
<dbReference type="Proteomes" id="UP000238392">
    <property type="component" value="Unassembled WGS sequence"/>
</dbReference>
<dbReference type="PANTHER" id="PTHR21660:SF1">
    <property type="entry name" value="ACYL-COENZYME A THIOESTERASE 13"/>
    <property type="match status" value="1"/>
</dbReference>
<dbReference type="EMBL" id="PVTQ01000004">
    <property type="protein sequence ID" value="PRY91105.1"/>
    <property type="molecule type" value="Genomic_DNA"/>
</dbReference>
<dbReference type="SUPFAM" id="SSF54637">
    <property type="entry name" value="Thioesterase/thiol ester dehydrase-isomerase"/>
    <property type="match status" value="1"/>
</dbReference>
<keyword evidence="5" id="KW-1185">Reference proteome</keyword>
<dbReference type="InterPro" id="IPR003736">
    <property type="entry name" value="PAAI_dom"/>
</dbReference>
<dbReference type="CDD" id="cd03443">
    <property type="entry name" value="PaaI_thioesterase"/>
    <property type="match status" value="1"/>
</dbReference>
<evidence type="ECO:0000256" key="2">
    <source>
        <dbReference type="ARBA" id="ARBA00022801"/>
    </source>
</evidence>
<evidence type="ECO:0000256" key="1">
    <source>
        <dbReference type="ARBA" id="ARBA00008324"/>
    </source>
</evidence>
<name>A0A2T0WWP5_9RHOB</name>
<keyword evidence="2" id="KW-0378">Hydrolase</keyword>
<proteinExistence type="inferred from homology"/>
<evidence type="ECO:0000313" key="4">
    <source>
        <dbReference type="EMBL" id="PRY91105.1"/>
    </source>
</evidence>
<feature type="domain" description="Thioesterase" evidence="3">
    <location>
        <begin position="85"/>
        <end position="158"/>
    </location>
</feature>
<comment type="caution">
    <text evidence="4">The sequence shown here is derived from an EMBL/GenBank/DDBJ whole genome shotgun (WGS) entry which is preliminary data.</text>
</comment>